<reference evidence="3 4" key="1">
    <citation type="submission" date="2024-06" db="EMBL/GenBank/DDBJ databases">
        <authorList>
            <person name="Kim D.-U."/>
        </authorList>
    </citation>
    <scope>NUCLEOTIDE SEQUENCE [LARGE SCALE GENOMIC DNA]</scope>
    <source>
        <strain evidence="3 4">KACC15460</strain>
    </source>
</reference>
<dbReference type="SUPFAM" id="SSF54373">
    <property type="entry name" value="FAD-linked reductases, C-terminal domain"/>
    <property type="match status" value="1"/>
</dbReference>
<name>A0ABV2DF86_9HYPH</name>
<evidence type="ECO:0000259" key="2">
    <source>
        <dbReference type="Pfam" id="PF22607"/>
    </source>
</evidence>
<dbReference type="EMBL" id="JBEWSZ010000001">
    <property type="protein sequence ID" value="MET2828544.1"/>
    <property type="molecule type" value="Genomic_DNA"/>
</dbReference>
<dbReference type="RefSeq" id="WP_354460543.1">
    <property type="nucleotide sequence ID" value="NZ_JBEWSZ010000001.1"/>
</dbReference>
<dbReference type="InterPro" id="IPR036188">
    <property type="entry name" value="FAD/NAD-bd_sf"/>
</dbReference>
<evidence type="ECO:0000313" key="3">
    <source>
        <dbReference type="EMBL" id="MET2828544.1"/>
    </source>
</evidence>
<organism evidence="3 4">
    <name type="scientific">Mesorhizobium shangrilense</name>
    <dbReference type="NCBI Taxonomy" id="460060"/>
    <lineage>
        <taxon>Bacteria</taxon>
        <taxon>Pseudomonadati</taxon>
        <taxon>Pseudomonadota</taxon>
        <taxon>Alphaproteobacteria</taxon>
        <taxon>Hyphomicrobiales</taxon>
        <taxon>Phyllobacteriaceae</taxon>
        <taxon>Mesorhizobium</taxon>
    </lineage>
</organism>
<dbReference type="PANTHER" id="PTHR47469:SF2">
    <property type="entry name" value="OS06G0597600 PROTEIN"/>
    <property type="match status" value="1"/>
</dbReference>
<feature type="domain" description="FAD-binding" evidence="1">
    <location>
        <begin position="18"/>
        <end position="172"/>
    </location>
</feature>
<dbReference type="InterPro" id="IPR002938">
    <property type="entry name" value="FAD-bd"/>
</dbReference>
<accession>A0ABV2DF86</accession>
<dbReference type="InterPro" id="IPR054707">
    <property type="entry name" value="DhpH_subs-bd"/>
</dbReference>
<dbReference type="Proteomes" id="UP001548832">
    <property type="component" value="Unassembled WGS sequence"/>
</dbReference>
<proteinExistence type="predicted"/>
<feature type="domain" description="2,6-dihydroxypyridine 3-monooxygenase substrate binding" evidence="2">
    <location>
        <begin position="180"/>
        <end position="307"/>
    </location>
</feature>
<dbReference type="SUPFAM" id="SSF51905">
    <property type="entry name" value="FAD/NAD(P)-binding domain"/>
    <property type="match status" value="1"/>
</dbReference>
<protein>
    <submittedName>
        <fullName evidence="3">FAD binding domain-containing protein</fullName>
    </submittedName>
</protein>
<evidence type="ECO:0000259" key="1">
    <source>
        <dbReference type="Pfam" id="PF01494"/>
    </source>
</evidence>
<sequence>MWDALSRTTNSATRTRRAIVIGGSLGGLFAGNMLRSIGWNVDVFERSAGDLDSRGGGIVLQPDVVEVFRRSHATLDTSVLGVQSRYRTVFRPDGSIESKHVALQTQTSWSLIYTTLKAAFGEQHYHRAKTLLRVEQDEAAGNVTAIFDDGSRETGDLLIGADGGNSTVRGQYWPDMRPCYAGYVAWRGLLAEDNMPPVSRDTLHGDFGFANNRGSHILGYLVPGGDNDVRPGHRIFNWVWYRVVDDKMLAEVMTDRDGKSRGYAIPEGFLADRWVDHIHREAQSFLPPGFRAVVRATPQPFAQAIRDLASDQMVWGRAVILGDAASIPRPHTAASTLKAAANAIALADQLAASPDDVDAALARWEAPQVLYGKYLEKQGVETGNYLLFHQSSKTAIG</sequence>
<evidence type="ECO:0000313" key="4">
    <source>
        <dbReference type="Proteomes" id="UP001548832"/>
    </source>
</evidence>
<dbReference type="Pfam" id="PF01494">
    <property type="entry name" value="FAD_binding_3"/>
    <property type="match status" value="1"/>
</dbReference>
<dbReference type="Gene3D" id="3.50.50.60">
    <property type="entry name" value="FAD/NAD(P)-binding domain"/>
    <property type="match status" value="2"/>
</dbReference>
<dbReference type="NCBIfam" id="NF005566">
    <property type="entry name" value="PRK07236.1"/>
    <property type="match status" value="1"/>
</dbReference>
<dbReference type="Pfam" id="PF22607">
    <property type="entry name" value="FAD_binding-like"/>
    <property type="match status" value="1"/>
</dbReference>
<dbReference type="PRINTS" id="PR00420">
    <property type="entry name" value="RNGMNOXGNASE"/>
</dbReference>
<gene>
    <name evidence="3" type="ORF">ABVQ20_16295</name>
</gene>
<dbReference type="InterPro" id="IPR053212">
    <property type="entry name" value="DHP_3-monooxygenase"/>
</dbReference>
<keyword evidence="4" id="KW-1185">Reference proteome</keyword>
<comment type="caution">
    <text evidence="3">The sequence shown here is derived from an EMBL/GenBank/DDBJ whole genome shotgun (WGS) entry which is preliminary data.</text>
</comment>
<dbReference type="PANTHER" id="PTHR47469">
    <property type="entry name" value="MONOOXYGENASE-LIKE"/>
    <property type="match status" value="1"/>
</dbReference>